<sequence>MKWQWGLTALFFSLTTNAQNLTSLQQQLVSNNPELRASAARQQASQSQAKSQWSPFLPEISASAGYGKESTLHDKDDGYVGYLSGRWNLYRGGQDWKAKSVATQESRIADFDFEITSRRLHRELGEAYYEALLNTHFIAVDSEKLQFLHNQRAMAQKKINAGLTSNVDAIELDLEESTLSAEIETHKTDLQVSKDVIKTLINSSEPVQLTTKETFPRISEADFAKSDLAGNPTLQKQEALEQSSQLRRQQTQGAYLPSIDVNAQYGRLVPQYDDPLEASESRVSVLMTWTLFSGLDTRFKSAAAKEIEKAQGLEKTSTRLQLDTQVSSLRNKARELLQLRTLLEKRQTLTQKYYDLTLSEYRRGVKNSSDLASATNSLFDNRTRLLEVQKELAILKLKFDELTI</sequence>
<reference evidence="9 10" key="1">
    <citation type="submission" date="2017-04" db="EMBL/GenBank/DDBJ databases">
        <title>Whole genome sequence of Bdellovibrio bacteriovorus strain SSB218315.</title>
        <authorList>
            <person name="Oyedara O."/>
            <person name="Rodriguez-Perez M.A."/>
        </authorList>
    </citation>
    <scope>NUCLEOTIDE SEQUENCE [LARGE SCALE GENOMIC DNA]</scope>
    <source>
        <strain evidence="9 10">SSB218315</strain>
    </source>
</reference>
<evidence type="ECO:0000256" key="3">
    <source>
        <dbReference type="ARBA" id="ARBA00022448"/>
    </source>
</evidence>
<dbReference type="PANTHER" id="PTHR30026:SF20">
    <property type="entry name" value="OUTER MEMBRANE PROTEIN TOLC"/>
    <property type="match status" value="1"/>
</dbReference>
<evidence type="ECO:0000256" key="2">
    <source>
        <dbReference type="ARBA" id="ARBA00007613"/>
    </source>
</evidence>
<gene>
    <name evidence="9" type="ORF">B9G79_08050</name>
</gene>
<keyword evidence="3" id="KW-0813">Transport</keyword>
<dbReference type="Pfam" id="PF02321">
    <property type="entry name" value="OEP"/>
    <property type="match status" value="2"/>
</dbReference>
<dbReference type="RefSeq" id="WP_088565061.1">
    <property type="nucleotide sequence ID" value="NZ_CP020946.1"/>
</dbReference>
<name>A0A1Z3N7V1_BDEBC</name>
<feature type="chain" id="PRO_5012554640" evidence="8">
    <location>
        <begin position="19"/>
        <end position="404"/>
    </location>
</feature>
<evidence type="ECO:0000256" key="7">
    <source>
        <dbReference type="ARBA" id="ARBA00023237"/>
    </source>
</evidence>
<evidence type="ECO:0000313" key="9">
    <source>
        <dbReference type="EMBL" id="ASD63526.1"/>
    </source>
</evidence>
<evidence type="ECO:0000256" key="4">
    <source>
        <dbReference type="ARBA" id="ARBA00022452"/>
    </source>
</evidence>
<evidence type="ECO:0000256" key="5">
    <source>
        <dbReference type="ARBA" id="ARBA00022692"/>
    </source>
</evidence>
<dbReference type="GO" id="GO:0015562">
    <property type="term" value="F:efflux transmembrane transporter activity"/>
    <property type="evidence" value="ECO:0007669"/>
    <property type="project" value="InterPro"/>
</dbReference>
<keyword evidence="4" id="KW-1134">Transmembrane beta strand</keyword>
<comment type="subcellular location">
    <subcellularLocation>
        <location evidence="1">Cell outer membrane</location>
    </subcellularLocation>
</comment>
<proteinExistence type="inferred from homology"/>
<dbReference type="PANTHER" id="PTHR30026">
    <property type="entry name" value="OUTER MEMBRANE PROTEIN TOLC"/>
    <property type="match status" value="1"/>
</dbReference>
<keyword evidence="6" id="KW-0472">Membrane</keyword>
<dbReference type="AlphaFoldDB" id="A0A1Z3N7V1"/>
<feature type="signal peptide" evidence="8">
    <location>
        <begin position="1"/>
        <end position="18"/>
    </location>
</feature>
<organism evidence="9 10">
    <name type="scientific">Bdellovibrio bacteriovorus</name>
    <dbReference type="NCBI Taxonomy" id="959"/>
    <lineage>
        <taxon>Bacteria</taxon>
        <taxon>Pseudomonadati</taxon>
        <taxon>Bdellovibrionota</taxon>
        <taxon>Bdellovibrionia</taxon>
        <taxon>Bdellovibrionales</taxon>
        <taxon>Pseudobdellovibrionaceae</taxon>
        <taxon>Bdellovibrio</taxon>
    </lineage>
</organism>
<accession>A0A1Z3N7V1</accession>
<dbReference type="GO" id="GO:1990281">
    <property type="term" value="C:efflux pump complex"/>
    <property type="evidence" value="ECO:0007669"/>
    <property type="project" value="TreeGrafter"/>
</dbReference>
<keyword evidence="5" id="KW-0812">Transmembrane</keyword>
<dbReference type="SUPFAM" id="SSF56954">
    <property type="entry name" value="Outer membrane efflux proteins (OEP)"/>
    <property type="match status" value="1"/>
</dbReference>
<dbReference type="Proteomes" id="UP000197003">
    <property type="component" value="Chromosome"/>
</dbReference>
<keyword evidence="8" id="KW-0732">Signal</keyword>
<dbReference type="InterPro" id="IPR003423">
    <property type="entry name" value="OMP_efflux"/>
</dbReference>
<dbReference type="Gene3D" id="1.20.1600.10">
    <property type="entry name" value="Outer membrane efflux proteins (OEP)"/>
    <property type="match status" value="1"/>
</dbReference>
<dbReference type="GO" id="GO:0009279">
    <property type="term" value="C:cell outer membrane"/>
    <property type="evidence" value="ECO:0007669"/>
    <property type="project" value="UniProtKB-SubCell"/>
</dbReference>
<keyword evidence="7" id="KW-0998">Cell outer membrane</keyword>
<dbReference type="InterPro" id="IPR051906">
    <property type="entry name" value="TolC-like"/>
</dbReference>
<dbReference type="OrthoDB" id="5288879at2"/>
<dbReference type="EMBL" id="CP020946">
    <property type="protein sequence ID" value="ASD63526.1"/>
    <property type="molecule type" value="Genomic_DNA"/>
</dbReference>
<evidence type="ECO:0000256" key="8">
    <source>
        <dbReference type="SAM" id="SignalP"/>
    </source>
</evidence>
<evidence type="ECO:0000256" key="1">
    <source>
        <dbReference type="ARBA" id="ARBA00004442"/>
    </source>
</evidence>
<evidence type="ECO:0000313" key="10">
    <source>
        <dbReference type="Proteomes" id="UP000197003"/>
    </source>
</evidence>
<evidence type="ECO:0000256" key="6">
    <source>
        <dbReference type="ARBA" id="ARBA00023136"/>
    </source>
</evidence>
<protein>
    <submittedName>
        <fullName evidence="9">ABC transporter</fullName>
    </submittedName>
</protein>
<comment type="similarity">
    <text evidence="2">Belongs to the outer membrane factor (OMF) (TC 1.B.17) family.</text>
</comment>
<dbReference type="GO" id="GO:0015288">
    <property type="term" value="F:porin activity"/>
    <property type="evidence" value="ECO:0007669"/>
    <property type="project" value="TreeGrafter"/>
</dbReference>